<dbReference type="AlphaFoldDB" id="A0A1H1MM88"/>
<dbReference type="STRING" id="487184.SAMN05216421_0496"/>
<dbReference type="InterPro" id="IPR018741">
    <property type="entry name" value="DUF2288"/>
</dbReference>
<dbReference type="Proteomes" id="UP000243207">
    <property type="component" value="Chromosome I"/>
</dbReference>
<protein>
    <recommendedName>
        <fullName evidence="3">DUF2288 domain-containing protein</fullName>
    </recommendedName>
</protein>
<accession>A0A1H1MM88</accession>
<evidence type="ECO:0000313" key="2">
    <source>
        <dbReference type="Proteomes" id="UP000243207"/>
    </source>
</evidence>
<dbReference type="RefSeq" id="WP_407920155.1">
    <property type="nucleotide sequence ID" value="NZ_LT629736.1"/>
</dbReference>
<organism evidence="1 2">
    <name type="scientific">Halopseudomonas xinjiangensis</name>
    <dbReference type="NCBI Taxonomy" id="487184"/>
    <lineage>
        <taxon>Bacteria</taxon>
        <taxon>Pseudomonadati</taxon>
        <taxon>Pseudomonadota</taxon>
        <taxon>Gammaproteobacteria</taxon>
        <taxon>Pseudomonadales</taxon>
        <taxon>Pseudomonadaceae</taxon>
        <taxon>Halopseudomonas</taxon>
    </lineage>
</organism>
<gene>
    <name evidence="1" type="ORF">SAMN05216421_0496</name>
</gene>
<sequence>MRARTMQGNEMIGQDDTYAAIVGATGRIEWKSLEPHFARGELLWVDPRLDLVGTAEALIKDDRDAVAGWMERGLLGQLKDDQAADWHQRDPDSLWAVVIRPWVLVQERSAD</sequence>
<proteinExistence type="predicted"/>
<name>A0A1H1MM88_9GAMM</name>
<dbReference type="EMBL" id="LT629736">
    <property type="protein sequence ID" value="SDR87720.1"/>
    <property type="molecule type" value="Genomic_DNA"/>
</dbReference>
<reference evidence="2" key="1">
    <citation type="submission" date="2016-10" db="EMBL/GenBank/DDBJ databases">
        <authorList>
            <person name="Varghese N."/>
            <person name="Submissions S."/>
        </authorList>
    </citation>
    <scope>NUCLEOTIDE SEQUENCE [LARGE SCALE GENOMIC DNA]</scope>
    <source>
        <strain evidence="2">NRRL B-51270</strain>
    </source>
</reference>
<keyword evidence="2" id="KW-1185">Reference proteome</keyword>
<evidence type="ECO:0008006" key="3">
    <source>
        <dbReference type="Google" id="ProtNLM"/>
    </source>
</evidence>
<evidence type="ECO:0000313" key="1">
    <source>
        <dbReference type="EMBL" id="SDR87720.1"/>
    </source>
</evidence>
<dbReference type="Pfam" id="PF10052">
    <property type="entry name" value="DUF2288"/>
    <property type="match status" value="1"/>
</dbReference>